<dbReference type="Proteomes" id="UP001231189">
    <property type="component" value="Unassembled WGS sequence"/>
</dbReference>
<dbReference type="Pfam" id="PF00226">
    <property type="entry name" value="DnaJ"/>
    <property type="match status" value="1"/>
</dbReference>
<accession>A0AAD8QRA3</accession>
<name>A0AAD8QRA3_LOLMU</name>
<dbReference type="SMART" id="SM00271">
    <property type="entry name" value="DnaJ"/>
    <property type="match status" value="1"/>
</dbReference>
<evidence type="ECO:0000313" key="3">
    <source>
        <dbReference type="EMBL" id="KAK1606192.1"/>
    </source>
</evidence>
<feature type="region of interest" description="Disordered" evidence="1">
    <location>
        <begin position="138"/>
        <end position="215"/>
    </location>
</feature>
<dbReference type="SUPFAM" id="SSF46565">
    <property type="entry name" value="Chaperone J-domain"/>
    <property type="match status" value="1"/>
</dbReference>
<dbReference type="InterPro" id="IPR018253">
    <property type="entry name" value="DnaJ_domain_CS"/>
</dbReference>
<feature type="domain" description="J" evidence="2">
    <location>
        <begin position="17"/>
        <end position="88"/>
    </location>
</feature>
<dbReference type="PROSITE" id="PS50076">
    <property type="entry name" value="DNAJ_2"/>
    <property type="match status" value="1"/>
</dbReference>
<dbReference type="GO" id="GO:0005783">
    <property type="term" value="C:endoplasmic reticulum"/>
    <property type="evidence" value="ECO:0007669"/>
    <property type="project" value="UniProtKB-ARBA"/>
</dbReference>
<dbReference type="InterPro" id="IPR001623">
    <property type="entry name" value="DnaJ_domain"/>
</dbReference>
<gene>
    <name evidence="3" type="ORF">QYE76_029865</name>
</gene>
<dbReference type="PANTHER" id="PTHR44743">
    <property type="entry name" value="PUTATIVE, EXPRESSED-RELATED"/>
    <property type="match status" value="1"/>
</dbReference>
<evidence type="ECO:0000256" key="1">
    <source>
        <dbReference type="SAM" id="MobiDB-lite"/>
    </source>
</evidence>
<dbReference type="AlphaFoldDB" id="A0AAD8QRA3"/>
<evidence type="ECO:0000259" key="2">
    <source>
        <dbReference type="PROSITE" id="PS50076"/>
    </source>
</evidence>
<protein>
    <recommendedName>
        <fullName evidence="2">J domain-containing protein</fullName>
    </recommendedName>
</protein>
<proteinExistence type="predicted"/>
<organism evidence="3 4">
    <name type="scientific">Lolium multiflorum</name>
    <name type="common">Italian ryegrass</name>
    <name type="synonym">Lolium perenne subsp. multiflorum</name>
    <dbReference type="NCBI Taxonomy" id="4521"/>
    <lineage>
        <taxon>Eukaryota</taxon>
        <taxon>Viridiplantae</taxon>
        <taxon>Streptophyta</taxon>
        <taxon>Embryophyta</taxon>
        <taxon>Tracheophyta</taxon>
        <taxon>Spermatophyta</taxon>
        <taxon>Magnoliopsida</taxon>
        <taxon>Liliopsida</taxon>
        <taxon>Poales</taxon>
        <taxon>Poaceae</taxon>
        <taxon>BOP clade</taxon>
        <taxon>Pooideae</taxon>
        <taxon>Poodae</taxon>
        <taxon>Poeae</taxon>
        <taxon>Poeae Chloroplast Group 2 (Poeae type)</taxon>
        <taxon>Loliodinae</taxon>
        <taxon>Loliinae</taxon>
        <taxon>Lolium</taxon>
    </lineage>
</organism>
<dbReference type="EMBL" id="JAUUTY010000007">
    <property type="protein sequence ID" value="KAK1606192.1"/>
    <property type="molecule type" value="Genomic_DNA"/>
</dbReference>
<reference evidence="3" key="1">
    <citation type="submission" date="2023-07" db="EMBL/GenBank/DDBJ databases">
        <title>A chromosome-level genome assembly of Lolium multiflorum.</title>
        <authorList>
            <person name="Chen Y."/>
            <person name="Copetti D."/>
            <person name="Kolliker R."/>
            <person name="Studer B."/>
        </authorList>
    </citation>
    <scope>NUCLEOTIDE SEQUENCE</scope>
    <source>
        <strain evidence="3">02402/16</strain>
        <tissue evidence="3">Leaf</tissue>
    </source>
</reference>
<sequence>MATGGDKCGGDPEVRDDLYAVMGLNEECSEADLKVAYRKLAMKWHPDRCSSSSSTKQMEEAKEKFQQMQGAYSVLSDANKRLLYDVEMCEQDEGKDYGMGDFLDEMAHMMSQTPPAKNFEELQQLFVNMFEPDIDSRVYNEPAKGNHDLVRGQTPRSPPPSLATEAEEPSCKGINKRGSSAMGTGKPPRFGDAGASQSQPEFCSRMSDTKQAPKE</sequence>
<keyword evidence="4" id="KW-1185">Reference proteome</keyword>
<comment type="caution">
    <text evidence="3">The sequence shown here is derived from an EMBL/GenBank/DDBJ whole genome shotgun (WGS) entry which is preliminary data.</text>
</comment>
<evidence type="ECO:0000313" key="4">
    <source>
        <dbReference type="Proteomes" id="UP001231189"/>
    </source>
</evidence>
<feature type="compositionally biased region" description="Basic and acidic residues" evidence="1">
    <location>
        <begin position="138"/>
        <end position="150"/>
    </location>
</feature>
<dbReference type="PROSITE" id="PS00636">
    <property type="entry name" value="DNAJ_1"/>
    <property type="match status" value="1"/>
</dbReference>
<dbReference type="InterPro" id="IPR036869">
    <property type="entry name" value="J_dom_sf"/>
</dbReference>
<dbReference type="PANTHER" id="PTHR44743:SF5">
    <property type="entry name" value="CHAPERONE DNAJ-DOMAIN SUPERFAMILY PROTEIN"/>
    <property type="match status" value="1"/>
</dbReference>
<dbReference type="Gene3D" id="1.10.287.110">
    <property type="entry name" value="DnaJ domain"/>
    <property type="match status" value="1"/>
</dbReference>
<dbReference type="CDD" id="cd06257">
    <property type="entry name" value="DnaJ"/>
    <property type="match status" value="1"/>
</dbReference>
<dbReference type="PRINTS" id="PR00625">
    <property type="entry name" value="JDOMAIN"/>
</dbReference>